<dbReference type="InterPro" id="IPR006689">
    <property type="entry name" value="Small_GTPase_ARF/SAR"/>
</dbReference>
<name>A0AAV4Q8E4_9ARAC</name>
<dbReference type="SMART" id="SM00177">
    <property type="entry name" value="ARF"/>
    <property type="match status" value="1"/>
</dbReference>
<dbReference type="Proteomes" id="UP001054837">
    <property type="component" value="Unassembled WGS sequence"/>
</dbReference>
<organism evidence="5 6">
    <name type="scientific">Caerostris darwini</name>
    <dbReference type="NCBI Taxonomy" id="1538125"/>
    <lineage>
        <taxon>Eukaryota</taxon>
        <taxon>Metazoa</taxon>
        <taxon>Ecdysozoa</taxon>
        <taxon>Arthropoda</taxon>
        <taxon>Chelicerata</taxon>
        <taxon>Arachnida</taxon>
        <taxon>Araneae</taxon>
        <taxon>Araneomorphae</taxon>
        <taxon>Entelegynae</taxon>
        <taxon>Araneoidea</taxon>
        <taxon>Araneidae</taxon>
        <taxon>Caerostris</taxon>
    </lineage>
</organism>
<dbReference type="InterPro" id="IPR027417">
    <property type="entry name" value="P-loop_NTPase"/>
</dbReference>
<keyword evidence="6" id="KW-1185">Reference proteome</keyword>
<dbReference type="SUPFAM" id="SSF52540">
    <property type="entry name" value="P-loop containing nucleoside triphosphate hydrolases"/>
    <property type="match status" value="1"/>
</dbReference>
<dbReference type="EMBL" id="BPLQ01004108">
    <property type="protein sequence ID" value="GIY05602.1"/>
    <property type="molecule type" value="Genomic_DNA"/>
</dbReference>
<feature type="binding site" evidence="3">
    <location>
        <begin position="143"/>
        <end position="146"/>
    </location>
    <ligand>
        <name>GTP</name>
        <dbReference type="ChEBI" id="CHEBI:37565"/>
    </ligand>
</feature>
<dbReference type="GO" id="GO:0046872">
    <property type="term" value="F:metal ion binding"/>
    <property type="evidence" value="ECO:0007669"/>
    <property type="project" value="UniProtKB-KW"/>
</dbReference>
<evidence type="ECO:0000256" key="1">
    <source>
        <dbReference type="ARBA" id="ARBA00022741"/>
    </source>
</evidence>
<dbReference type="Gene3D" id="3.40.50.300">
    <property type="entry name" value="P-loop containing nucleotide triphosphate hydrolases"/>
    <property type="match status" value="1"/>
</dbReference>
<evidence type="ECO:0000313" key="5">
    <source>
        <dbReference type="EMBL" id="GIY05602.1"/>
    </source>
</evidence>
<dbReference type="PANTHER" id="PTHR46688:SF1">
    <property type="entry name" value="ADP-RIBOSYLATION FACTOR-LIKE PROTEIN 16"/>
    <property type="match status" value="1"/>
</dbReference>
<feature type="binding site" evidence="3">
    <location>
        <position position="89"/>
    </location>
    <ligand>
        <name>GTP</name>
        <dbReference type="ChEBI" id="CHEBI:37565"/>
    </ligand>
</feature>
<evidence type="ECO:0000313" key="6">
    <source>
        <dbReference type="Proteomes" id="UP001054837"/>
    </source>
</evidence>
<feature type="binding site" evidence="4">
    <location>
        <position position="66"/>
    </location>
    <ligand>
        <name>Mg(2+)</name>
        <dbReference type="ChEBI" id="CHEBI:18420"/>
    </ligand>
</feature>
<keyword evidence="4" id="KW-0460">Magnesium</keyword>
<dbReference type="Pfam" id="PF00025">
    <property type="entry name" value="Arf"/>
    <property type="match status" value="1"/>
</dbReference>
<feature type="binding site" evidence="4">
    <location>
        <position position="41"/>
    </location>
    <ligand>
        <name>Mg(2+)</name>
        <dbReference type="ChEBI" id="CHEBI:18420"/>
    </ligand>
</feature>
<dbReference type="PANTHER" id="PTHR46688">
    <property type="entry name" value="ADP-RIBOSYLATION FACTOR-LIKE PROTEIN 16"/>
    <property type="match status" value="1"/>
</dbReference>
<evidence type="ECO:0000256" key="2">
    <source>
        <dbReference type="ARBA" id="ARBA00023134"/>
    </source>
</evidence>
<feature type="binding site" evidence="3">
    <location>
        <begin position="34"/>
        <end position="41"/>
    </location>
    <ligand>
        <name>GTP</name>
        <dbReference type="ChEBI" id="CHEBI:37565"/>
    </ligand>
</feature>
<dbReference type="PROSITE" id="PS51417">
    <property type="entry name" value="ARF"/>
    <property type="match status" value="1"/>
</dbReference>
<dbReference type="GO" id="GO:0003924">
    <property type="term" value="F:GTPase activity"/>
    <property type="evidence" value="ECO:0007669"/>
    <property type="project" value="InterPro"/>
</dbReference>
<accession>A0AAV4Q8E4</accession>
<evidence type="ECO:0000256" key="4">
    <source>
        <dbReference type="PIRSR" id="PIRSR606689-2"/>
    </source>
</evidence>
<evidence type="ECO:0000256" key="3">
    <source>
        <dbReference type="PIRSR" id="PIRSR606689-1"/>
    </source>
</evidence>
<dbReference type="GO" id="GO:0005525">
    <property type="term" value="F:GTP binding"/>
    <property type="evidence" value="ECO:0007669"/>
    <property type="project" value="UniProtKB-KW"/>
</dbReference>
<sequence>MNPTTHIHKSCLVNLYILARRIFSSCKEMIICIGPKSAGKTLLLRRLQQTDVHCDPFNEIFSTVPTVGVNIAQVHLSKNKRIQVNELGGSMAAIWHMHFEGCIGVIYVIDAANMQQVSCACVLLLEVLKHDLLQKAKIAIVLNKTDVNSSVQIAEMKHLLRMDDASHHARQEIIIIEASCLTGKGIKELKQWLLKLST</sequence>
<reference evidence="5 6" key="1">
    <citation type="submission" date="2021-06" db="EMBL/GenBank/DDBJ databases">
        <title>Caerostris darwini draft genome.</title>
        <authorList>
            <person name="Kono N."/>
            <person name="Arakawa K."/>
        </authorList>
    </citation>
    <scope>NUCLEOTIDE SEQUENCE [LARGE SCALE GENOMIC DNA]</scope>
</reference>
<gene>
    <name evidence="5" type="primary">ARL16</name>
    <name evidence="5" type="ORF">CDAR_90941</name>
</gene>
<comment type="caution">
    <text evidence="5">The sequence shown here is derived from an EMBL/GenBank/DDBJ whole genome shotgun (WGS) entry which is preliminary data.</text>
</comment>
<keyword evidence="4" id="KW-0479">Metal-binding</keyword>
<protein>
    <submittedName>
        <fullName evidence="5">ADP-ribosylation factor-like protein 16</fullName>
    </submittedName>
</protein>
<proteinExistence type="predicted"/>
<keyword evidence="2 3" id="KW-0342">GTP-binding</keyword>
<keyword evidence="1 3" id="KW-0547">Nucleotide-binding</keyword>
<dbReference type="AlphaFoldDB" id="A0AAV4Q8E4"/>